<accession>A0ABP4G2B6</accession>
<evidence type="ECO:0000256" key="1">
    <source>
        <dbReference type="SAM" id="MobiDB-lite"/>
    </source>
</evidence>
<reference evidence="3" key="1">
    <citation type="journal article" date="2019" name="Int. J. Syst. Evol. Microbiol.">
        <title>The Global Catalogue of Microorganisms (GCM) 10K type strain sequencing project: providing services to taxonomists for standard genome sequencing and annotation.</title>
        <authorList>
            <consortium name="The Broad Institute Genomics Platform"/>
            <consortium name="The Broad Institute Genome Sequencing Center for Infectious Disease"/>
            <person name="Wu L."/>
            <person name="Ma J."/>
        </authorList>
    </citation>
    <scope>NUCLEOTIDE SEQUENCE [LARGE SCALE GENOMIC DNA]</scope>
    <source>
        <strain evidence="3">JCM 13022</strain>
    </source>
</reference>
<sequence>MGGMMGAPMGGAGAGGQGGGQERTSNYRIDGGLFDGSESPQAITGTIGDDPPAVRYDK</sequence>
<protein>
    <submittedName>
        <fullName evidence="2">Uncharacterized protein</fullName>
    </submittedName>
</protein>
<evidence type="ECO:0000313" key="3">
    <source>
        <dbReference type="Proteomes" id="UP001500467"/>
    </source>
</evidence>
<feature type="region of interest" description="Disordered" evidence="1">
    <location>
        <begin position="1"/>
        <end position="58"/>
    </location>
</feature>
<keyword evidence="3" id="KW-1185">Reference proteome</keyword>
<proteinExistence type="predicted"/>
<dbReference type="EMBL" id="BAAALM010000008">
    <property type="protein sequence ID" value="GAA1207488.1"/>
    <property type="molecule type" value="Genomic_DNA"/>
</dbReference>
<gene>
    <name evidence="2" type="ORF">GCM10009675_28700</name>
</gene>
<feature type="compositionally biased region" description="Gly residues" evidence="1">
    <location>
        <begin position="1"/>
        <end position="21"/>
    </location>
</feature>
<dbReference type="Proteomes" id="UP001500467">
    <property type="component" value="Unassembled WGS sequence"/>
</dbReference>
<comment type="caution">
    <text evidence="2">The sequence shown here is derived from an EMBL/GenBank/DDBJ whole genome shotgun (WGS) entry which is preliminary data.</text>
</comment>
<organism evidence="2 3">
    <name type="scientific">Prauserella alba</name>
    <dbReference type="NCBI Taxonomy" id="176898"/>
    <lineage>
        <taxon>Bacteria</taxon>
        <taxon>Bacillati</taxon>
        <taxon>Actinomycetota</taxon>
        <taxon>Actinomycetes</taxon>
        <taxon>Pseudonocardiales</taxon>
        <taxon>Pseudonocardiaceae</taxon>
        <taxon>Prauserella</taxon>
    </lineage>
</organism>
<evidence type="ECO:0000313" key="2">
    <source>
        <dbReference type="EMBL" id="GAA1207488.1"/>
    </source>
</evidence>
<name>A0ABP4G2B6_9PSEU</name>